<feature type="signal peptide" evidence="1">
    <location>
        <begin position="1"/>
        <end position="18"/>
    </location>
</feature>
<dbReference type="Proteomes" id="UP001302602">
    <property type="component" value="Unassembled WGS sequence"/>
</dbReference>
<dbReference type="GeneID" id="87822591"/>
<evidence type="ECO:0000313" key="2">
    <source>
        <dbReference type="EMBL" id="KAK4121256.1"/>
    </source>
</evidence>
<dbReference type="AlphaFoldDB" id="A0AAN6TW52"/>
<protein>
    <submittedName>
        <fullName evidence="2">Uncharacterized protein</fullName>
    </submittedName>
</protein>
<dbReference type="RefSeq" id="XP_062645027.1">
    <property type="nucleotide sequence ID" value="XM_062785825.1"/>
</dbReference>
<proteinExistence type="predicted"/>
<evidence type="ECO:0000256" key="1">
    <source>
        <dbReference type="SAM" id="SignalP"/>
    </source>
</evidence>
<name>A0AAN6TW52_9PEZI</name>
<evidence type="ECO:0000313" key="3">
    <source>
        <dbReference type="Proteomes" id="UP001302602"/>
    </source>
</evidence>
<keyword evidence="3" id="KW-1185">Reference proteome</keyword>
<gene>
    <name evidence="2" type="ORF">N657DRAFT_122023</name>
</gene>
<organism evidence="2 3">
    <name type="scientific">Parathielavia appendiculata</name>
    <dbReference type="NCBI Taxonomy" id="2587402"/>
    <lineage>
        <taxon>Eukaryota</taxon>
        <taxon>Fungi</taxon>
        <taxon>Dikarya</taxon>
        <taxon>Ascomycota</taxon>
        <taxon>Pezizomycotina</taxon>
        <taxon>Sordariomycetes</taxon>
        <taxon>Sordariomycetidae</taxon>
        <taxon>Sordariales</taxon>
        <taxon>Chaetomiaceae</taxon>
        <taxon>Parathielavia</taxon>
    </lineage>
</organism>
<keyword evidence="1" id="KW-0732">Signal</keyword>
<accession>A0AAN6TW52</accession>
<comment type="caution">
    <text evidence="2">The sequence shown here is derived from an EMBL/GenBank/DDBJ whole genome shotgun (WGS) entry which is preliminary data.</text>
</comment>
<reference evidence="2" key="2">
    <citation type="submission" date="2023-05" db="EMBL/GenBank/DDBJ databases">
        <authorList>
            <consortium name="Lawrence Berkeley National Laboratory"/>
            <person name="Steindorff A."/>
            <person name="Hensen N."/>
            <person name="Bonometti L."/>
            <person name="Westerberg I."/>
            <person name="Brannstrom I.O."/>
            <person name="Guillou S."/>
            <person name="Cros-Aarteil S."/>
            <person name="Calhoun S."/>
            <person name="Haridas S."/>
            <person name="Kuo A."/>
            <person name="Mondo S."/>
            <person name="Pangilinan J."/>
            <person name="Riley R."/>
            <person name="Labutti K."/>
            <person name="Andreopoulos B."/>
            <person name="Lipzen A."/>
            <person name="Chen C."/>
            <person name="Yanf M."/>
            <person name="Daum C."/>
            <person name="Ng V."/>
            <person name="Clum A."/>
            <person name="Ohm R."/>
            <person name="Martin F."/>
            <person name="Silar P."/>
            <person name="Natvig D."/>
            <person name="Lalanne C."/>
            <person name="Gautier V."/>
            <person name="Ament-Velasquez S.L."/>
            <person name="Kruys A."/>
            <person name="Hutchinson M.I."/>
            <person name="Powell A.J."/>
            <person name="Barry K."/>
            <person name="Miller A.N."/>
            <person name="Grigoriev I.V."/>
            <person name="Debuchy R."/>
            <person name="Gladieux P."/>
            <person name="Thoren M.H."/>
            <person name="Johannesson H."/>
        </authorList>
    </citation>
    <scope>NUCLEOTIDE SEQUENCE</scope>
    <source>
        <strain evidence="2">CBS 731.68</strain>
    </source>
</reference>
<feature type="chain" id="PRO_5042810399" evidence="1">
    <location>
        <begin position="19"/>
        <end position="165"/>
    </location>
</feature>
<dbReference type="EMBL" id="MU853234">
    <property type="protein sequence ID" value="KAK4121256.1"/>
    <property type="molecule type" value="Genomic_DNA"/>
</dbReference>
<sequence>MCLIWWFYSAHRWQYAGCSPPVAGVALRLLEKPVASVAAGQQEGNAVSGNDKLLAGQGASACMFDGACLARCRASLGGVSKGKLSSCLQSLNFMRKLWAKKFWVSLFIPNTDQCGFAAQLKPGLEPAEGERGGPGTSSAPHRPCEQERCAALRMFLHSFRFAKRL</sequence>
<reference evidence="2" key="1">
    <citation type="journal article" date="2023" name="Mol. Phylogenet. Evol.">
        <title>Genome-scale phylogeny and comparative genomics of the fungal order Sordariales.</title>
        <authorList>
            <person name="Hensen N."/>
            <person name="Bonometti L."/>
            <person name="Westerberg I."/>
            <person name="Brannstrom I.O."/>
            <person name="Guillou S."/>
            <person name="Cros-Aarteil S."/>
            <person name="Calhoun S."/>
            <person name="Haridas S."/>
            <person name="Kuo A."/>
            <person name="Mondo S."/>
            <person name="Pangilinan J."/>
            <person name="Riley R."/>
            <person name="LaButti K."/>
            <person name="Andreopoulos B."/>
            <person name="Lipzen A."/>
            <person name="Chen C."/>
            <person name="Yan M."/>
            <person name="Daum C."/>
            <person name="Ng V."/>
            <person name="Clum A."/>
            <person name="Steindorff A."/>
            <person name="Ohm R.A."/>
            <person name="Martin F."/>
            <person name="Silar P."/>
            <person name="Natvig D.O."/>
            <person name="Lalanne C."/>
            <person name="Gautier V."/>
            <person name="Ament-Velasquez S.L."/>
            <person name="Kruys A."/>
            <person name="Hutchinson M.I."/>
            <person name="Powell A.J."/>
            <person name="Barry K."/>
            <person name="Miller A.N."/>
            <person name="Grigoriev I.V."/>
            <person name="Debuchy R."/>
            <person name="Gladieux P."/>
            <person name="Hiltunen Thoren M."/>
            <person name="Johannesson H."/>
        </authorList>
    </citation>
    <scope>NUCLEOTIDE SEQUENCE</scope>
    <source>
        <strain evidence="2">CBS 731.68</strain>
    </source>
</reference>